<protein>
    <recommendedName>
        <fullName evidence="3">DUF4268 domain-containing protein</fullName>
    </recommendedName>
</protein>
<organism evidence="1 2">
    <name type="scientific">Alicyclobacillus mengziensis</name>
    <dbReference type="NCBI Taxonomy" id="2931921"/>
    <lineage>
        <taxon>Bacteria</taxon>
        <taxon>Bacillati</taxon>
        <taxon>Bacillota</taxon>
        <taxon>Bacilli</taxon>
        <taxon>Bacillales</taxon>
        <taxon>Alicyclobacillaceae</taxon>
        <taxon>Alicyclobacillus</taxon>
    </lineage>
</organism>
<dbReference type="Proteomes" id="UP000663505">
    <property type="component" value="Chromosome"/>
</dbReference>
<dbReference type="KEGG" id="afx:JZ786_05160"/>
<name>A0A9X7Z8I8_9BACL</name>
<accession>A0A9X7Z8I8</accession>
<dbReference type="EMBL" id="CP071182">
    <property type="protein sequence ID" value="QSO48378.1"/>
    <property type="molecule type" value="Genomic_DNA"/>
</dbReference>
<evidence type="ECO:0000313" key="1">
    <source>
        <dbReference type="EMBL" id="QSO48378.1"/>
    </source>
</evidence>
<gene>
    <name evidence="1" type="ORF">JZ786_05160</name>
</gene>
<evidence type="ECO:0008006" key="3">
    <source>
        <dbReference type="Google" id="ProtNLM"/>
    </source>
</evidence>
<dbReference type="AlphaFoldDB" id="A0A9X7Z8I8"/>
<proteinExistence type="predicted"/>
<reference evidence="1 2" key="1">
    <citation type="submission" date="2021-02" db="EMBL/GenBank/DDBJ databases">
        <title>Alicyclobacillus curvatus sp. nov. and Alicyclobacillus mengziensis sp. nov., two acidophilic bacteria isolated from acid mine drainage.</title>
        <authorList>
            <person name="Huang Y."/>
        </authorList>
    </citation>
    <scope>NUCLEOTIDE SEQUENCE [LARGE SCALE GENOMIC DNA]</scope>
    <source>
        <strain evidence="1 2">S30H14</strain>
    </source>
</reference>
<sequence>MSIGGTEKEFIFHLYLKTRKERLEQALGVRLTDIRLEQVLEDIIPCPQLMREERGGKKKPVDMYAVDTNLSIPVLVESVLGQSNEAHQEKVRRLIRCLNAGRVVYQALSFQEKHVTELRDMVVMSGKPVQLDFAEINPDVLPPIQHLDRLNKLDVLGNIDLVDSIQTPVQVVERVEHPLFRLIQPQPTPRLVHDLSCRKGMNQFLLEELRKNIPQFLPFHRQKTLYEQNPVIYFGAGANGLTYHCSIRDRRNRAFVELRFSEDMSYLYRLFTMKPDLLQRVDDRIRWGNNRIGCYFRSSDDIRCTVSELVTVFGRMIHELSRPLYGLLDFEYEVKAMLKTRTA</sequence>
<keyword evidence="2" id="KW-1185">Reference proteome</keyword>
<evidence type="ECO:0000313" key="2">
    <source>
        <dbReference type="Proteomes" id="UP000663505"/>
    </source>
</evidence>
<dbReference type="RefSeq" id="WP_206657713.1">
    <property type="nucleotide sequence ID" value="NZ_CP071182.1"/>
</dbReference>